<keyword evidence="3 4" id="KW-0810">Translation regulation</keyword>
<dbReference type="PANTHER" id="PTHR39190:SF1">
    <property type="entry name" value="FLAGELLAR ASSEMBLY FACTOR FLIW"/>
    <property type="match status" value="1"/>
</dbReference>
<dbReference type="Gene3D" id="2.30.290.10">
    <property type="entry name" value="BH3618-like"/>
    <property type="match status" value="1"/>
</dbReference>
<dbReference type="Proteomes" id="UP000671995">
    <property type="component" value="Chromosome"/>
</dbReference>
<comment type="function">
    <text evidence="4">Acts as an anti-CsrA protein, binds CsrA and prevents it from repressing translation of its target genes, one of which is flagellin. Binds to flagellin and participates in the assembly of the flagellum.</text>
</comment>
<dbReference type="AlphaFoldDB" id="A0A975EZH1"/>
<accession>A0A975EZH1</accession>
<dbReference type="PANTHER" id="PTHR39190">
    <property type="entry name" value="FLAGELLAR ASSEMBLY FACTOR FLIW"/>
    <property type="match status" value="1"/>
</dbReference>
<name>A0A975EZH1_9SPIR</name>
<dbReference type="GO" id="GO:0006417">
    <property type="term" value="P:regulation of translation"/>
    <property type="evidence" value="ECO:0007669"/>
    <property type="project" value="UniProtKB-KW"/>
</dbReference>
<organism evidence="5 6">
    <name type="scientific">Treponema parvum</name>
    <dbReference type="NCBI Taxonomy" id="138851"/>
    <lineage>
        <taxon>Bacteria</taxon>
        <taxon>Pseudomonadati</taxon>
        <taxon>Spirochaetota</taxon>
        <taxon>Spirochaetia</taxon>
        <taxon>Spirochaetales</taxon>
        <taxon>Treponemataceae</taxon>
        <taxon>Treponema</taxon>
    </lineage>
</organism>
<gene>
    <name evidence="4" type="primary">fliW</name>
    <name evidence="5" type="ORF">HRI96_05090</name>
</gene>
<dbReference type="GO" id="GO:0044780">
    <property type="term" value="P:bacterial-type flagellum assembly"/>
    <property type="evidence" value="ECO:0007669"/>
    <property type="project" value="UniProtKB-UniRule"/>
</dbReference>
<dbReference type="SUPFAM" id="SSF141457">
    <property type="entry name" value="BH3618-like"/>
    <property type="match status" value="1"/>
</dbReference>
<dbReference type="InterPro" id="IPR003775">
    <property type="entry name" value="Flagellar_assembly_factor_FliW"/>
</dbReference>
<comment type="subcellular location">
    <subcellularLocation>
        <location evidence="4">Cytoplasm</location>
    </subcellularLocation>
</comment>
<dbReference type="HAMAP" id="MF_01185">
    <property type="entry name" value="FliW"/>
    <property type="match status" value="1"/>
</dbReference>
<keyword evidence="1 4" id="KW-0963">Cytoplasm</keyword>
<evidence type="ECO:0000313" key="5">
    <source>
        <dbReference type="EMBL" id="QTQ11633.1"/>
    </source>
</evidence>
<keyword evidence="5" id="KW-0282">Flagellum</keyword>
<keyword evidence="2 4" id="KW-1005">Bacterial flagellum biogenesis</keyword>
<evidence type="ECO:0000256" key="1">
    <source>
        <dbReference type="ARBA" id="ARBA00022490"/>
    </source>
</evidence>
<proteinExistence type="inferred from homology"/>
<reference evidence="5" key="2">
    <citation type="journal article" date="2021" name="Microbiol. Resour. Announc.">
        <title>Complete Genome Sequences of Three Human Oral Treponema parvum Isolates.</title>
        <authorList>
            <person name="Zeng H."/>
            <person name="Watt R.M."/>
        </authorList>
    </citation>
    <scope>NUCLEOTIDE SEQUENCE</scope>
    <source>
        <strain evidence="5">ATCC 700773</strain>
    </source>
</reference>
<evidence type="ECO:0000256" key="2">
    <source>
        <dbReference type="ARBA" id="ARBA00022795"/>
    </source>
</evidence>
<reference evidence="5" key="1">
    <citation type="submission" date="2020-05" db="EMBL/GenBank/DDBJ databases">
        <authorList>
            <person name="Zeng H."/>
            <person name="Chan Y.K."/>
            <person name="Watt R.M."/>
        </authorList>
    </citation>
    <scope>NUCLEOTIDE SEQUENCE</scope>
    <source>
        <strain evidence="5">ATCC 700773</strain>
    </source>
</reference>
<dbReference type="InterPro" id="IPR024046">
    <property type="entry name" value="Flagellar_assmbl_FliW_dom_sf"/>
</dbReference>
<keyword evidence="5" id="KW-0969">Cilium</keyword>
<dbReference type="RefSeq" id="WP_210118427.1">
    <property type="nucleotide sequence ID" value="NZ_CP054257.1"/>
</dbReference>
<keyword evidence="4" id="KW-0143">Chaperone</keyword>
<dbReference type="GO" id="GO:0005737">
    <property type="term" value="C:cytoplasm"/>
    <property type="evidence" value="ECO:0007669"/>
    <property type="project" value="UniProtKB-SubCell"/>
</dbReference>
<protein>
    <recommendedName>
        <fullName evidence="4">Flagellar assembly factor FliW</fullName>
    </recommendedName>
</protein>
<sequence>MDVKTKSMGIISVDEDHVITLPDGLFGFEDFKKYALVDSQYEPLLLMQSLDEQGLCFFLIDPFLICNDYEVDADDRILEKIDLKEPSDVCVMAIVTVPAHGSHVTANLQGPLIINRKNRKGMQIVLPNDKYTTKYDILKALKSGGKAQC</sequence>
<evidence type="ECO:0000256" key="4">
    <source>
        <dbReference type="HAMAP-Rule" id="MF_01185"/>
    </source>
</evidence>
<keyword evidence="5" id="KW-0966">Cell projection</keyword>
<dbReference type="NCBIfam" id="NF009793">
    <property type="entry name" value="PRK13285.1-1"/>
    <property type="match status" value="1"/>
</dbReference>
<comment type="subunit">
    <text evidence="4">Interacts with translational regulator CsrA and flagellin(s).</text>
</comment>
<comment type="similarity">
    <text evidence="4">Belongs to the FliW family.</text>
</comment>
<evidence type="ECO:0000256" key="3">
    <source>
        <dbReference type="ARBA" id="ARBA00022845"/>
    </source>
</evidence>
<evidence type="ECO:0000313" key="6">
    <source>
        <dbReference type="Proteomes" id="UP000671995"/>
    </source>
</evidence>
<dbReference type="Pfam" id="PF02623">
    <property type="entry name" value="FliW"/>
    <property type="match status" value="1"/>
</dbReference>
<dbReference type="EMBL" id="CP054257">
    <property type="protein sequence ID" value="QTQ11633.1"/>
    <property type="molecule type" value="Genomic_DNA"/>
</dbReference>